<keyword evidence="1" id="KW-0472">Membrane</keyword>
<protein>
    <submittedName>
        <fullName evidence="2">Uncharacterized protein</fullName>
    </submittedName>
</protein>
<keyword evidence="3" id="KW-1185">Reference proteome</keyword>
<proteinExistence type="predicted"/>
<dbReference type="Proteomes" id="UP000825123">
    <property type="component" value="Chromosome"/>
</dbReference>
<feature type="transmembrane region" description="Helical" evidence="1">
    <location>
        <begin position="12"/>
        <end position="31"/>
    </location>
</feature>
<keyword evidence="1" id="KW-0812">Transmembrane</keyword>
<reference evidence="2 3" key="1">
    <citation type="submission" date="2021-04" db="EMBL/GenBank/DDBJ databases">
        <title>Complete genome sequence of Stygiolobus sp. KN-1.</title>
        <authorList>
            <person name="Nakamura K."/>
            <person name="Sakai H."/>
            <person name="Kurosawa N."/>
        </authorList>
    </citation>
    <scope>NUCLEOTIDE SEQUENCE [LARGE SCALE GENOMIC DNA]</scope>
    <source>
        <strain evidence="2 3">KN-1</strain>
    </source>
</reference>
<dbReference type="KEGG" id="csty:KN1_13900"/>
<dbReference type="EMBL" id="AP024597">
    <property type="protein sequence ID" value="BCU70093.1"/>
    <property type="molecule type" value="Genomic_DNA"/>
</dbReference>
<name>A0A8D5ZF75_9CREN</name>
<keyword evidence="1" id="KW-1133">Transmembrane helix</keyword>
<evidence type="ECO:0000313" key="2">
    <source>
        <dbReference type="EMBL" id="BCU70093.1"/>
    </source>
</evidence>
<organism evidence="2 3">
    <name type="scientific">Stygiolobus caldivivus</name>
    <dbReference type="NCBI Taxonomy" id="2824673"/>
    <lineage>
        <taxon>Archaea</taxon>
        <taxon>Thermoproteota</taxon>
        <taxon>Thermoprotei</taxon>
        <taxon>Sulfolobales</taxon>
        <taxon>Sulfolobaceae</taxon>
        <taxon>Stygiolobus</taxon>
    </lineage>
</organism>
<evidence type="ECO:0000313" key="3">
    <source>
        <dbReference type="Proteomes" id="UP000825123"/>
    </source>
</evidence>
<sequence>MGWNTIVKKGRVIVLVWAIVLSLMIVPALNYNKFITYSQQNPASKTAKVA</sequence>
<evidence type="ECO:0000256" key="1">
    <source>
        <dbReference type="SAM" id="Phobius"/>
    </source>
</evidence>
<dbReference type="RefSeq" id="WP_225905808.1">
    <property type="nucleotide sequence ID" value="NZ_AP024597.1"/>
</dbReference>
<gene>
    <name evidence="2" type="ORF">KN1_13900</name>
</gene>
<dbReference type="AlphaFoldDB" id="A0A8D5ZF75"/>
<accession>A0A8D5ZF75</accession>
<dbReference type="GeneID" id="67876205"/>